<name>A0A495BHG9_VOGIN</name>
<gene>
    <name evidence="7" type="ORF">C8E02_2042</name>
</gene>
<dbReference type="InterPro" id="IPR049560">
    <property type="entry name" value="MeTrfase_RsmB-F_NOP2_cat"/>
</dbReference>
<dbReference type="Proteomes" id="UP000279384">
    <property type="component" value="Unassembled WGS sequence"/>
</dbReference>
<feature type="domain" description="SAM-dependent MTase RsmB/NOP-type" evidence="6">
    <location>
        <begin position="139"/>
        <end position="416"/>
    </location>
</feature>
<sequence>MKINLQQFNQIEQVLFAMVKFDRPADAVLTAHFRANSKLGATDRHLIAETAFACLRHLETLRALCGQRANTRKLALATLVRIGGANLRELDGIIKETEREWLSSLKGAPLPEELTARAALPQWVLDMLPPLAEEEVVALGKGLASAAPLDIRVNTLKLKRDDALVQLQDSGVACEATPYSPIGIRLKGKPSLAKHPLFVGGAIEVQDEGSQLLGLLTGARRGEMVVDFCAGAGGKTLLLGAQMASTGRLYAFDVSEKRLANFKPRMARSGLSNVNTTLIAHENDTKVKRLAGKADRVLVDAPCSGLGTLRRNPDLKYRQSADSVAELNAKQQSILASAARLVKAGGRLVYATCSLLPQENQAIVEAFLAAHPAFELVPANQVLAEQKIALDTGDYLALRPHQHNTDGFFAAVLQRKAGVADAALEPEAEAGLQ</sequence>
<dbReference type="GO" id="GO:0001510">
    <property type="term" value="P:RNA methylation"/>
    <property type="evidence" value="ECO:0007669"/>
    <property type="project" value="InterPro"/>
</dbReference>
<evidence type="ECO:0000256" key="1">
    <source>
        <dbReference type="ARBA" id="ARBA00022603"/>
    </source>
</evidence>
<dbReference type="PRINTS" id="PR02008">
    <property type="entry name" value="RCMTFAMILY"/>
</dbReference>
<dbReference type="PANTHER" id="PTHR22807">
    <property type="entry name" value="NOP2 YEAST -RELATED NOL1/NOP2/FMU SUN DOMAIN-CONTAINING"/>
    <property type="match status" value="1"/>
</dbReference>
<dbReference type="InterPro" id="IPR001678">
    <property type="entry name" value="MeTrfase_RsmB-F_NOP2_dom"/>
</dbReference>
<dbReference type="Pfam" id="PF22458">
    <property type="entry name" value="RsmF-B_ferredox"/>
    <property type="match status" value="1"/>
</dbReference>
<keyword evidence="2 5" id="KW-0808">Transferase</keyword>
<dbReference type="InterPro" id="IPR029063">
    <property type="entry name" value="SAM-dependent_MTases_sf"/>
</dbReference>
<proteinExistence type="inferred from homology"/>
<keyword evidence="3 5" id="KW-0949">S-adenosyl-L-methionine</keyword>
<evidence type="ECO:0000256" key="5">
    <source>
        <dbReference type="PROSITE-ProRule" id="PRU01023"/>
    </source>
</evidence>
<feature type="binding site" evidence="5">
    <location>
        <position position="300"/>
    </location>
    <ligand>
        <name>S-adenosyl-L-methionine</name>
        <dbReference type="ChEBI" id="CHEBI:59789"/>
    </ligand>
</feature>
<accession>A0A495BHG9</accession>
<protein>
    <submittedName>
        <fullName evidence="7">16S rRNA (Cytosine967-C5)-methyltransferase</fullName>
    </submittedName>
</protein>
<dbReference type="Gene3D" id="3.40.50.150">
    <property type="entry name" value="Vaccinia Virus protein VP39"/>
    <property type="match status" value="1"/>
</dbReference>
<comment type="similarity">
    <text evidence="5">Belongs to the class I-like SAM-binding methyltransferase superfamily. RsmB/NOP family.</text>
</comment>
<evidence type="ECO:0000313" key="7">
    <source>
        <dbReference type="EMBL" id="RKQ59065.1"/>
    </source>
</evidence>
<dbReference type="EMBL" id="RBID01000014">
    <property type="protein sequence ID" value="RKQ59065.1"/>
    <property type="molecule type" value="Genomic_DNA"/>
</dbReference>
<evidence type="ECO:0000256" key="4">
    <source>
        <dbReference type="ARBA" id="ARBA00022884"/>
    </source>
</evidence>
<dbReference type="PROSITE" id="PS51686">
    <property type="entry name" value="SAM_MT_RSMB_NOP"/>
    <property type="match status" value="1"/>
</dbReference>
<dbReference type="SUPFAM" id="SSF53335">
    <property type="entry name" value="S-adenosyl-L-methionine-dependent methyltransferases"/>
    <property type="match status" value="1"/>
</dbReference>
<dbReference type="Pfam" id="PF01189">
    <property type="entry name" value="Methyltr_RsmB-F"/>
    <property type="match status" value="1"/>
</dbReference>
<dbReference type="PANTHER" id="PTHR22807:SF53">
    <property type="entry name" value="RIBOSOMAL RNA SMALL SUBUNIT METHYLTRANSFERASE B-RELATED"/>
    <property type="match status" value="1"/>
</dbReference>
<evidence type="ECO:0000256" key="3">
    <source>
        <dbReference type="ARBA" id="ARBA00022691"/>
    </source>
</evidence>
<keyword evidence="4 5" id="KW-0694">RNA-binding</keyword>
<dbReference type="AlphaFoldDB" id="A0A495BHG9"/>
<dbReference type="GO" id="GO:0003723">
    <property type="term" value="F:RNA binding"/>
    <property type="evidence" value="ECO:0007669"/>
    <property type="project" value="UniProtKB-UniRule"/>
</dbReference>
<evidence type="ECO:0000313" key="8">
    <source>
        <dbReference type="Proteomes" id="UP000279384"/>
    </source>
</evidence>
<feature type="active site" description="Nucleophile" evidence="5">
    <location>
        <position position="353"/>
    </location>
</feature>
<dbReference type="GO" id="GO:0008173">
    <property type="term" value="F:RNA methyltransferase activity"/>
    <property type="evidence" value="ECO:0007669"/>
    <property type="project" value="InterPro"/>
</dbReference>
<comment type="caution">
    <text evidence="7">The sequence shown here is derived from an EMBL/GenBank/DDBJ whole genome shotgun (WGS) entry which is preliminary data.</text>
</comment>
<organism evidence="7 8">
    <name type="scientific">Vogesella indigofera</name>
    <name type="common">Pseudomonas indigofera</name>
    <dbReference type="NCBI Taxonomy" id="45465"/>
    <lineage>
        <taxon>Bacteria</taxon>
        <taxon>Pseudomonadati</taxon>
        <taxon>Pseudomonadota</taxon>
        <taxon>Betaproteobacteria</taxon>
        <taxon>Neisseriales</taxon>
        <taxon>Chromobacteriaceae</taxon>
        <taxon>Vogesella</taxon>
    </lineage>
</organism>
<comment type="caution">
    <text evidence="5">Lacks conserved residue(s) required for the propagation of feature annotation.</text>
</comment>
<keyword evidence="1 5" id="KW-0489">Methyltransferase</keyword>
<evidence type="ECO:0000259" key="6">
    <source>
        <dbReference type="PROSITE" id="PS51686"/>
    </source>
</evidence>
<feature type="binding site" evidence="5">
    <location>
        <position position="253"/>
    </location>
    <ligand>
        <name>S-adenosyl-L-methionine</name>
        <dbReference type="ChEBI" id="CHEBI:59789"/>
    </ligand>
</feature>
<evidence type="ECO:0000256" key="2">
    <source>
        <dbReference type="ARBA" id="ARBA00022679"/>
    </source>
</evidence>
<reference evidence="7 8" key="1">
    <citation type="submission" date="2018-10" db="EMBL/GenBank/DDBJ databases">
        <title>Genomic Encyclopedia of Type Strains, Phase IV (KMG-IV): sequencing the most valuable type-strain genomes for metagenomic binning, comparative biology and taxonomic classification.</title>
        <authorList>
            <person name="Goeker M."/>
        </authorList>
    </citation>
    <scope>NUCLEOTIDE SEQUENCE [LARGE SCALE GENOMIC DNA]</scope>
    <source>
        <strain evidence="7 8">DSM 3303</strain>
    </source>
</reference>
<dbReference type="CDD" id="cd02440">
    <property type="entry name" value="AdoMet_MTases"/>
    <property type="match status" value="1"/>
</dbReference>
<dbReference type="InterPro" id="IPR023267">
    <property type="entry name" value="RCMT"/>
</dbReference>
<dbReference type="InterPro" id="IPR054728">
    <property type="entry name" value="RsmB-like_ferredoxin"/>
</dbReference>